<name>E6XE06_CELAD</name>
<dbReference type="InterPro" id="IPR011659">
    <property type="entry name" value="WD40"/>
</dbReference>
<dbReference type="Gene3D" id="2.120.10.30">
    <property type="entry name" value="TolB, C-terminal domain"/>
    <property type="match status" value="1"/>
</dbReference>
<dbReference type="HOGENOM" id="CLU_645400_0_0_10"/>
<sequence>MNFVEDINPFIELVMKNNLTYNVFFATMIAFSCYTIQAQDSDTNRMSKSEKIENTKRKENFNTLKSLGYSEKEIYEDLGNANFLSENYETALHWYTKLFKLSDGAGVRDSYVERYQFAIEKTGNQKASKFSNDKNWVAAVKSEYYEEKSRDNKFNDFYINPTASKKSIEEFVARETKSSITSENQIDTKQEELQIAITPDGTAAYFTKAIYVKPEYGVFSKKELVHKIFKAEKVSGQWKTVEEVALGPKNSSSMHPAISEDGKRLFFASDMPGTFGKFDIYVADLKSNGKFGAVKNLGKKVNTNENDLYPNIVGGTSLFFASNGHKGYGGLDVFMVEVANNKVGASVNLGSPINSSKDEFSLDIMNKNGTGYVIINRGEDKGAVERVAFSYSKSGRSFTPETKDDGILEAMNTESKINYATSIFEDK</sequence>
<accession>E6XE06</accession>
<dbReference type="eggNOG" id="COG0823">
    <property type="taxonomic scope" value="Bacteria"/>
</dbReference>
<dbReference type="SUPFAM" id="SSF82171">
    <property type="entry name" value="DPP6 N-terminal domain-like"/>
    <property type="match status" value="1"/>
</dbReference>
<gene>
    <name evidence="1" type="ordered locus">Celal_0737</name>
</gene>
<evidence type="ECO:0000313" key="2">
    <source>
        <dbReference type="Proteomes" id="UP000008634"/>
    </source>
</evidence>
<dbReference type="Proteomes" id="UP000008634">
    <property type="component" value="Chromosome"/>
</dbReference>
<reference evidence="1 2" key="1">
    <citation type="journal article" date="2010" name="Stand. Genomic Sci.">
        <title>Complete genome sequence of Cellulophaga algicola type strain (IC166).</title>
        <authorList>
            <person name="Abt B."/>
            <person name="Lu M."/>
            <person name="Misra M."/>
            <person name="Han C."/>
            <person name="Nolan M."/>
            <person name="Lucas S."/>
            <person name="Hammon N."/>
            <person name="Deshpande S."/>
            <person name="Cheng J.F."/>
            <person name="Tapia R."/>
            <person name="Goodwin L."/>
            <person name="Pitluck S."/>
            <person name="Liolios K."/>
            <person name="Pagani I."/>
            <person name="Ivanova N."/>
            <person name="Mavromatis K."/>
            <person name="Ovchinikova G."/>
            <person name="Pati A."/>
            <person name="Chen A."/>
            <person name="Palaniappan K."/>
            <person name="Land M."/>
            <person name="Hauser L."/>
            <person name="Chang Y.J."/>
            <person name="Jeffries C.D."/>
            <person name="Detter J.C."/>
            <person name="Brambilla E."/>
            <person name="Rohde M."/>
            <person name="Tindall B.J."/>
            <person name="Goker M."/>
            <person name="Woyke T."/>
            <person name="Bristow J."/>
            <person name="Eisen J.A."/>
            <person name="Markowitz V."/>
            <person name="Hugenholtz P."/>
            <person name="Kyrpides N.C."/>
            <person name="Klenk H.P."/>
            <person name="Lapidus A."/>
        </authorList>
    </citation>
    <scope>NUCLEOTIDE SEQUENCE [LARGE SCALE GENOMIC DNA]</scope>
    <source>
        <strain evidence="2">DSM 14237 / IC166 / ACAM 630</strain>
    </source>
</reference>
<dbReference type="Pfam" id="PF07676">
    <property type="entry name" value="PD40"/>
    <property type="match status" value="1"/>
</dbReference>
<proteinExistence type="predicted"/>
<evidence type="ECO:0000313" key="1">
    <source>
        <dbReference type="EMBL" id="ADV48072.1"/>
    </source>
</evidence>
<organism evidence="1 2">
    <name type="scientific">Cellulophaga algicola (strain DSM 14237 / IC166 / ACAM 630)</name>
    <dbReference type="NCBI Taxonomy" id="688270"/>
    <lineage>
        <taxon>Bacteria</taxon>
        <taxon>Pseudomonadati</taxon>
        <taxon>Bacteroidota</taxon>
        <taxon>Flavobacteriia</taxon>
        <taxon>Flavobacteriales</taxon>
        <taxon>Flavobacteriaceae</taxon>
        <taxon>Cellulophaga</taxon>
    </lineage>
</organism>
<dbReference type="EMBL" id="CP002453">
    <property type="protein sequence ID" value="ADV48072.1"/>
    <property type="molecule type" value="Genomic_DNA"/>
</dbReference>
<dbReference type="STRING" id="688270.Celal_0737"/>
<dbReference type="AlphaFoldDB" id="E6XE06"/>
<dbReference type="KEGG" id="cao:Celal_0737"/>
<protein>
    <submittedName>
        <fullName evidence="1">WD40-like beta Propeller containing protein</fullName>
    </submittedName>
</protein>
<dbReference type="InterPro" id="IPR011042">
    <property type="entry name" value="6-blade_b-propeller_TolB-like"/>
</dbReference>
<keyword evidence="2" id="KW-1185">Reference proteome</keyword>